<evidence type="ECO:0000313" key="2">
    <source>
        <dbReference type="Proteomes" id="UP000193396"/>
    </source>
</evidence>
<dbReference type="Proteomes" id="UP000193396">
    <property type="component" value="Unassembled WGS sequence"/>
</dbReference>
<sequence length="69" mass="7215">MVVDDFVTNADIDAALVHCQGLTQTAVTGVIGAGTRSRPLVYAYLIAQLGNPTIGVDHEAPGCIMAIWC</sequence>
<gene>
    <name evidence="1" type="ORF">TALK_19935</name>
</gene>
<dbReference type="AlphaFoldDB" id="A0A1Y2L9D8"/>
<name>A0A1Y2L9D8_9PROT</name>
<evidence type="ECO:0000313" key="1">
    <source>
        <dbReference type="EMBL" id="OSQ43837.1"/>
    </source>
</evidence>
<dbReference type="EMBL" id="JFKB01000022">
    <property type="protein sequence ID" value="OSQ43837.1"/>
    <property type="molecule type" value="Genomic_DNA"/>
</dbReference>
<reference evidence="1 2" key="1">
    <citation type="submission" date="2014-03" db="EMBL/GenBank/DDBJ databases">
        <title>The draft genome sequence of Thalassospira alkalitolerans JCM 18968.</title>
        <authorList>
            <person name="Lai Q."/>
            <person name="Shao Z."/>
        </authorList>
    </citation>
    <scope>NUCLEOTIDE SEQUENCE [LARGE SCALE GENOMIC DNA]</scope>
    <source>
        <strain evidence="1 2">JCM 18968</strain>
    </source>
</reference>
<protein>
    <submittedName>
        <fullName evidence="1">Uncharacterized protein</fullName>
    </submittedName>
</protein>
<organism evidence="1 2">
    <name type="scientific">Thalassospira alkalitolerans</name>
    <dbReference type="NCBI Taxonomy" id="1293890"/>
    <lineage>
        <taxon>Bacteria</taxon>
        <taxon>Pseudomonadati</taxon>
        <taxon>Pseudomonadota</taxon>
        <taxon>Alphaproteobacteria</taxon>
        <taxon>Rhodospirillales</taxon>
        <taxon>Thalassospiraceae</taxon>
        <taxon>Thalassospira</taxon>
    </lineage>
</organism>
<keyword evidence="2" id="KW-1185">Reference proteome</keyword>
<comment type="caution">
    <text evidence="1">The sequence shown here is derived from an EMBL/GenBank/DDBJ whole genome shotgun (WGS) entry which is preliminary data.</text>
</comment>
<accession>A0A1Y2L9D8</accession>
<dbReference type="STRING" id="1293890.TALK_19935"/>
<proteinExistence type="predicted"/>